<proteinExistence type="predicted"/>
<keyword evidence="2" id="KW-1185">Reference proteome</keyword>
<dbReference type="Proteomes" id="UP000441389">
    <property type="component" value="Unassembled WGS sequence"/>
</dbReference>
<evidence type="ECO:0000313" key="1">
    <source>
        <dbReference type="EMBL" id="MVO78965.1"/>
    </source>
</evidence>
<organism evidence="1 2">
    <name type="scientific">Sphingomonas horti</name>
    <dbReference type="NCBI Taxonomy" id="2682842"/>
    <lineage>
        <taxon>Bacteria</taxon>
        <taxon>Pseudomonadati</taxon>
        <taxon>Pseudomonadota</taxon>
        <taxon>Alphaproteobacteria</taxon>
        <taxon>Sphingomonadales</taxon>
        <taxon>Sphingomonadaceae</taxon>
        <taxon>Sphingomonas</taxon>
    </lineage>
</organism>
<dbReference type="AlphaFoldDB" id="A0A6I4J3F9"/>
<sequence length="57" mass="6186">MKLITSMSIALALTLVCDRAFNHGMLTVKLFDTTASARDWATQSGEEIAQTFTGFSS</sequence>
<accession>A0A6I4J3F9</accession>
<gene>
    <name evidence="1" type="ORF">GON01_13600</name>
</gene>
<name>A0A6I4J3F9_9SPHN</name>
<comment type="caution">
    <text evidence="1">The sequence shown here is derived from an EMBL/GenBank/DDBJ whole genome shotgun (WGS) entry which is preliminary data.</text>
</comment>
<dbReference type="RefSeq" id="WP_157027912.1">
    <property type="nucleotide sequence ID" value="NZ_WQMS01000016.1"/>
</dbReference>
<reference evidence="1 2" key="1">
    <citation type="submission" date="2019-12" db="EMBL/GenBank/DDBJ databases">
        <authorList>
            <person name="Huq M.A."/>
        </authorList>
    </citation>
    <scope>NUCLEOTIDE SEQUENCE [LARGE SCALE GENOMIC DNA]</scope>
    <source>
        <strain evidence="1 2">MAH-20</strain>
    </source>
</reference>
<evidence type="ECO:0000313" key="2">
    <source>
        <dbReference type="Proteomes" id="UP000441389"/>
    </source>
</evidence>
<protein>
    <submittedName>
        <fullName evidence="1">Uncharacterized protein</fullName>
    </submittedName>
</protein>
<dbReference type="EMBL" id="WQMS01000016">
    <property type="protein sequence ID" value="MVO78965.1"/>
    <property type="molecule type" value="Genomic_DNA"/>
</dbReference>